<dbReference type="STRING" id="1254432.SCE1572_27915"/>
<comment type="similarity">
    <text evidence="1">Belongs to the protein kinase superfamily. ADCK protein kinase family.</text>
</comment>
<keyword evidence="4" id="KW-0067">ATP-binding</keyword>
<organism evidence="6 7">
    <name type="scientific">Sorangium cellulosum So0157-2</name>
    <dbReference type="NCBI Taxonomy" id="1254432"/>
    <lineage>
        <taxon>Bacteria</taxon>
        <taxon>Pseudomonadati</taxon>
        <taxon>Myxococcota</taxon>
        <taxon>Polyangia</taxon>
        <taxon>Polyangiales</taxon>
        <taxon>Polyangiaceae</taxon>
        <taxon>Sorangium</taxon>
    </lineage>
</organism>
<evidence type="ECO:0000256" key="3">
    <source>
        <dbReference type="ARBA" id="ARBA00022741"/>
    </source>
</evidence>
<evidence type="ECO:0000259" key="5">
    <source>
        <dbReference type="Pfam" id="PF03109"/>
    </source>
</evidence>
<dbReference type="PANTHER" id="PTHR43851">
    <property type="match status" value="1"/>
</dbReference>
<dbReference type="EMBL" id="CP003969">
    <property type="protein sequence ID" value="AGP37959.1"/>
    <property type="molecule type" value="Genomic_DNA"/>
</dbReference>
<keyword evidence="3" id="KW-0547">Nucleotide-binding</keyword>
<sequence>MRGMLYASAGPMTTEKKLPEGRLNRFVRLAGLGARAGATHLFARRGDAAADAAAHVAEVLGTMRGLAAKVGQMASYVDGFIPEPQREAYEAALRSLRAAAPASSPAAVRAVVEEDLGARVDELFAAWDDAPFASASIGQVHRAALADGREVAVKVQHPGIDRALASDLENAGMIRAMVGAVAPKALDSRRVLEEVRARFLEELDYTLEAERQRYFAGVHRGDPAIHIPEVIASRSSRRVLTAELARGATLEEAAARDERTRRAHAEALWRFVFKGNLVGGMFNADPHPGNYLFHADGRVTFLDFGCVERLDGARLEHGRGMHLAALRKDEAAFARHAALILGTRGGRFEELSLAYTRRCFEPLFSAPFRVTRAYVTSLVEGVMAIKQQILVKDSGFVQLPPGMVFLNRLQFGFYSVLARLDVEVDYAAVERAFLREAGLLE</sequence>
<dbReference type="Pfam" id="PF03109">
    <property type="entry name" value="ABC1"/>
    <property type="match status" value="1"/>
</dbReference>
<gene>
    <name evidence="6" type="ORF">SCE1572_27915</name>
</gene>
<feature type="domain" description="ABC1 atypical kinase-like" evidence="5">
    <location>
        <begin position="96"/>
        <end position="335"/>
    </location>
</feature>
<dbReference type="KEGG" id="scu:SCE1572_27915"/>
<dbReference type="InterPro" id="IPR034646">
    <property type="entry name" value="ADCK3_dom"/>
</dbReference>
<evidence type="ECO:0000256" key="4">
    <source>
        <dbReference type="ARBA" id="ARBA00022840"/>
    </source>
</evidence>
<proteinExistence type="inferred from homology"/>
<dbReference type="AlphaFoldDB" id="S4XZS4"/>
<dbReference type="SUPFAM" id="SSF56112">
    <property type="entry name" value="Protein kinase-like (PK-like)"/>
    <property type="match status" value="1"/>
</dbReference>
<accession>S4XZS4</accession>
<reference evidence="6 7" key="1">
    <citation type="journal article" date="2013" name="Sci. Rep.">
        <title>Extraordinary expansion of a Sorangium cellulosum genome from an alkaline milieu.</title>
        <authorList>
            <person name="Han K."/>
            <person name="Li Z.F."/>
            <person name="Peng R."/>
            <person name="Zhu L.P."/>
            <person name="Zhou T."/>
            <person name="Wang L.G."/>
            <person name="Li S.G."/>
            <person name="Zhang X.B."/>
            <person name="Hu W."/>
            <person name="Wu Z.H."/>
            <person name="Qin N."/>
            <person name="Li Y.Z."/>
        </authorList>
    </citation>
    <scope>NUCLEOTIDE SEQUENCE [LARGE SCALE GENOMIC DNA]</scope>
    <source>
        <strain evidence="6 7">So0157-2</strain>
    </source>
</reference>
<dbReference type="GO" id="GO:0005524">
    <property type="term" value="F:ATP binding"/>
    <property type="evidence" value="ECO:0007669"/>
    <property type="project" value="UniProtKB-KW"/>
</dbReference>
<evidence type="ECO:0000256" key="1">
    <source>
        <dbReference type="ARBA" id="ARBA00009670"/>
    </source>
</evidence>
<evidence type="ECO:0000256" key="2">
    <source>
        <dbReference type="ARBA" id="ARBA00022679"/>
    </source>
</evidence>
<dbReference type="Proteomes" id="UP000014803">
    <property type="component" value="Chromosome"/>
</dbReference>
<evidence type="ECO:0000313" key="6">
    <source>
        <dbReference type="EMBL" id="AGP37959.1"/>
    </source>
</evidence>
<dbReference type="InterPro" id="IPR051409">
    <property type="entry name" value="Atypical_kinase_ADCK"/>
</dbReference>
<keyword evidence="2" id="KW-0808">Transferase</keyword>
<protein>
    <recommendedName>
        <fullName evidence="5">ABC1 atypical kinase-like domain-containing protein</fullName>
    </recommendedName>
</protein>
<dbReference type="HOGENOM" id="CLU_006533_9_3_7"/>
<dbReference type="PANTHER" id="PTHR43851:SF3">
    <property type="entry name" value="COENZYME Q8"/>
    <property type="match status" value="1"/>
</dbReference>
<dbReference type="InterPro" id="IPR011009">
    <property type="entry name" value="Kinase-like_dom_sf"/>
</dbReference>
<dbReference type="GO" id="GO:0016740">
    <property type="term" value="F:transferase activity"/>
    <property type="evidence" value="ECO:0007669"/>
    <property type="project" value="UniProtKB-KW"/>
</dbReference>
<dbReference type="PATRIC" id="fig|1254432.3.peg.6319"/>
<dbReference type="InterPro" id="IPR004147">
    <property type="entry name" value="ABC1_dom"/>
</dbReference>
<evidence type="ECO:0000313" key="7">
    <source>
        <dbReference type="Proteomes" id="UP000014803"/>
    </source>
</evidence>
<dbReference type="eggNOG" id="COG0661">
    <property type="taxonomic scope" value="Bacteria"/>
</dbReference>
<name>S4XZS4_SORCE</name>
<dbReference type="CDD" id="cd13970">
    <property type="entry name" value="ABC1_ADCK3"/>
    <property type="match status" value="1"/>
</dbReference>